<feature type="transmembrane region" description="Helical" evidence="5">
    <location>
        <begin position="36"/>
        <end position="58"/>
    </location>
</feature>
<feature type="transmembrane region" description="Helical" evidence="5">
    <location>
        <begin position="192"/>
        <end position="212"/>
    </location>
</feature>
<dbReference type="GO" id="GO:0043953">
    <property type="term" value="P:protein transport by the Tat complex"/>
    <property type="evidence" value="ECO:0007669"/>
    <property type="project" value="TreeGrafter"/>
</dbReference>
<dbReference type="PRINTS" id="PR01840">
    <property type="entry name" value="TATCFAMILY"/>
</dbReference>
<dbReference type="PANTHER" id="PTHR30371">
    <property type="entry name" value="SEC-INDEPENDENT PROTEIN TRANSLOCASE PROTEIN TATC"/>
    <property type="match status" value="1"/>
</dbReference>
<evidence type="ECO:0000256" key="2">
    <source>
        <dbReference type="ARBA" id="ARBA00022692"/>
    </source>
</evidence>
<dbReference type="Pfam" id="PF00902">
    <property type="entry name" value="TatC"/>
    <property type="match status" value="1"/>
</dbReference>
<evidence type="ECO:0000256" key="3">
    <source>
        <dbReference type="ARBA" id="ARBA00022989"/>
    </source>
</evidence>
<dbReference type="GO" id="GO:0065002">
    <property type="term" value="P:intracellular protein transmembrane transport"/>
    <property type="evidence" value="ECO:0007669"/>
    <property type="project" value="TreeGrafter"/>
</dbReference>
<evidence type="ECO:0000313" key="7">
    <source>
        <dbReference type="Proteomes" id="UP000291213"/>
    </source>
</evidence>
<feature type="transmembrane region" description="Helical" evidence="5">
    <location>
        <begin position="104"/>
        <end position="123"/>
    </location>
</feature>
<sequence>MGAGAVAEEEKVEENRDIEADVWFHVQELIMRLRKVAIAFAVASIVVPLIPVSIAPYVPLLTVFTKYFINSVVPSTIDVLGYHVEVRLIQTSPFAGLSLLVKTALLMGLLVVSPLLAYELYAFIKPALYPHEDRFVRTLGPIAVGLFMFGALIAFKVILPLGYAISFVTSVVLVGDKLVAFADVNNILQTSILVIVGVGLLYETPVLLYGAVRAGLVSPNILSGDKGRMVLLGLLALGAVISPDGTGLGMLVLTVPLFAALKLAVWFGAKSRKSGKALAGTGLQP</sequence>
<protein>
    <submittedName>
        <fullName evidence="6">Twin-arginine translocation protein, TatC</fullName>
    </submittedName>
</protein>
<proteinExistence type="predicted"/>
<dbReference type="Proteomes" id="UP000291213">
    <property type="component" value="Unassembled WGS sequence"/>
</dbReference>
<dbReference type="PANTHER" id="PTHR30371:SF0">
    <property type="entry name" value="SEC-INDEPENDENT PROTEIN TRANSLOCASE PROTEIN TATC, CHLOROPLASTIC-RELATED"/>
    <property type="match status" value="1"/>
</dbReference>
<dbReference type="InterPro" id="IPR011532">
    <property type="entry name" value="TatC_arc"/>
</dbReference>
<comment type="caution">
    <text evidence="6">The sequence shown here is derived from an EMBL/GenBank/DDBJ whole genome shotgun (WGS) entry which is preliminary data.</text>
</comment>
<dbReference type="InterPro" id="IPR002033">
    <property type="entry name" value="TatC"/>
</dbReference>
<dbReference type="AlphaFoldDB" id="A0A401H8S2"/>
<dbReference type="EMBL" id="BDMD01000031">
    <property type="protein sequence ID" value="GBF08866.1"/>
    <property type="molecule type" value="Genomic_DNA"/>
</dbReference>
<dbReference type="GO" id="GO:0009977">
    <property type="term" value="F:proton motive force dependent protein transmembrane transporter activity"/>
    <property type="evidence" value="ECO:0007669"/>
    <property type="project" value="TreeGrafter"/>
</dbReference>
<dbReference type="RefSeq" id="WP_131159899.1">
    <property type="nucleotide sequence ID" value="NZ_BDMD01000031.1"/>
</dbReference>
<dbReference type="GO" id="GO:0033281">
    <property type="term" value="C:TAT protein transport complex"/>
    <property type="evidence" value="ECO:0007669"/>
    <property type="project" value="TreeGrafter"/>
</dbReference>
<reference evidence="6 7" key="1">
    <citation type="submission" date="2017-02" db="EMBL/GenBank/DDBJ databases">
        <title>isolation and characterization of a novel temperate virus Aeropyrum globular virus 1 infecting hyperthermophilic archaeon Aeropyrum.</title>
        <authorList>
            <person name="Yumiya M."/>
            <person name="Yoshida T."/>
            <person name="Sako Y."/>
        </authorList>
    </citation>
    <scope>NUCLEOTIDE SEQUENCE [LARGE SCALE GENOMIC DNA]</scope>
    <source>
        <strain evidence="6 7">YK1-12-2013</strain>
    </source>
</reference>
<keyword evidence="2 5" id="KW-0812">Transmembrane</keyword>
<accession>A0A401H8S2</accession>
<keyword evidence="4 5" id="KW-0472">Membrane</keyword>
<comment type="subcellular location">
    <subcellularLocation>
        <location evidence="1">Membrane</location>
        <topology evidence="1">Multi-pass membrane protein</topology>
    </subcellularLocation>
</comment>
<evidence type="ECO:0000256" key="4">
    <source>
        <dbReference type="ARBA" id="ARBA00023136"/>
    </source>
</evidence>
<evidence type="ECO:0000256" key="5">
    <source>
        <dbReference type="SAM" id="Phobius"/>
    </source>
</evidence>
<gene>
    <name evidence="6" type="ORF">apy_05910</name>
</gene>
<feature type="transmembrane region" description="Helical" evidence="5">
    <location>
        <begin position="232"/>
        <end position="265"/>
    </location>
</feature>
<evidence type="ECO:0000256" key="1">
    <source>
        <dbReference type="ARBA" id="ARBA00004141"/>
    </source>
</evidence>
<dbReference type="OrthoDB" id="15305at2157"/>
<evidence type="ECO:0000313" key="6">
    <source>
        <dbReference type="EMBL" id="GBF08866.1"/>
    </source>
</evidence>
<keyword evidence="3 5" id="KW-1133">Transmembrane helix</keyword>
<organism evidence="6 7">
    <name type="scientific">Aeropyrum pernix</name>
    <dbReference type="NCBI Taxonomy" id="56636"/>
    <lineage>
        <taxon>Archaea</taxon>
        <taxon>Thermoproteota</taxon>
        <taxon>Thermoprotei</taxon>
        <taxon>Desulfurococcales</taxon>
        <taxon>Desulfurococcaceae</taxon>
        <taxon>Aeropyrum</taxon>
    </lineage>
</organism>
<name>A0A401H8S2_AERPX</name>
<dbReference type="NCBIfam" id="TIGR01912">
    <property type="entry name" value="TatC-Arch"/>
    <property type="match status" value="1"/>
</dbReference>